<evidence type="ECO:0000313" key="2">
    <source>
        <dbReference type="EMBL" id="GLB44314.1"/>
    </source>
</evidence>
<accession>A0A9P3PZ83</accession>
<reference evidence="2" key="1">
    <citation type="submission" date="2022-07" db="EMBL/GenBank/DDBJ databases">
        <title>The genome of Lyophyllum shimeji provides insight into the initial evolution of ectomycorrhizal fungal genome.</title>
        <authorList>
            <person name="Kobayashi Y."/>
            <person name="Shibata T."/>
            <person name="Hirakawa H."/>
            <person name="Shigenobu S."/>
            <person name="Nishiyama T."/>
            <person name="Yamada A."/>
            <person name="Hasebe M."/>
            <person name="Kawaguchi M."/>
        </authorList>
    </citation>
    <scope>NUCLEOTIDE SEQUENCE</scope>
    <source>
        <strain evidence="2">AT787</strain>
    </source>
</reference>
<keyword evidence="3" id="KW-1185">Reference proteome</keyword>
<dbReference type="AlphaFoldDB" id="A0A9P3PZ83"/>
<organism evidence="2 3">
    <name type="scientific">Lyophyllum shimeji</name>
    <name type="common">Hon-shimeji</name>
    <name type="synonym">Tricholoma shimeji</name>
    <dbReference type="NCBI Taxonomy" id="47721"/>
    <lineage>
        <taxon>Eukaryota</taxon>
        <taxon>Fungi</taxon>
        <taxon>Dikarya</taxon>
        <taxon>Basidiomycota</taxon>
        <taxon>Agaricomycotina</taxon>
        <taxon>Agaricomycetes</taxon>
        <taxon>Agaricomycetidae</taxon>
        <taxon>Agaricales</taxon>
        <taxon>Tricholomatineae</taxon>
        <taxon>Lyophyllaceae</taxon>
        <taxon>Lyophyllum</taxon>
    </lineage>
</organism>
<gene>
    <name evidence="2" type="ORF">LshimejAT787_1602440</name>
</gene>
<feature type="compositionally biased region" description="Polar residues" evidence="1">
    <location>
        <begin position="62"/>
        <end position="75"/>
    </location>
</feature>
<protein>
    <submittedName>
        <fullName evidence="2">Uncharacterized protein</fullName>
    </submittedName>
</protein>
<sequence>MDHTDTPTPGDLPVYIFPTHLATQSPCHRKMSISKALSCSDPLQHRPYTCTTHDPVALAPNSRPTKVQTTNGMLA</sequence>
<feature type="region of interest" description="Disordered" evidence="1">
    <location>
        <begin position="54"/>
        <end position="75"/>
    </location>
</feature>
<evidence type="ECO:0000256" key="1">
    <source>
        <dbReference type="SAM" id="MobiDB-lite"/>
    </source>
</evidence>
<name>A0A9P3PZ83_LYOSH</name>
<dbReference type="Proteomes" id="UP001063166">
    <property type="component" value="Unassembled WGS sequence"/>
</dbReference>
<comment type="caution">
    <text evidence="2">The sequence shown here is derived from an EMBL/GenBank/DDBJ whole genome shotgun (WGS) entry which is preliminary data.</text>
</comment>
<proteinExistence type="predicted"/>
<dbReference type="EMBL" id="BRPK01000016">
    <property type="protein sequence ID" value="GLB44314.1"/>
    <property type="molecule type" value="Genomic_DNA"/>
</dbReference>
<evidence type="ECO:0000313" key="3">
    <source>
        <dbReference type="Proteomes" id="UP001063166"/>
    </source>
</evidence>